<keyword evidence="2" id="KW-1185">Reference proteome</keyword>
<evidence type="ECO:0000313" key="1">
    <source>
        <dbReference type="EnsemblMetazoa" id="CLYHEMP002292.5"/>
    </source>
</evidence>
<name>A0A7M5UW65_9CNID</name>
<dbReference type="Proteomes" id="UP000594262">
    <property type="component" value="Unplaced"/>
</dbReference>
<dbReference type="EnsemblMetazoa" id="CLYHEMT002292.5">
    <property type="protein sequence ID" value="CLYHEMP002292.5"/>
    <property type="gene ID" value="CLYHEMG002292"/>
</dbReference>
<organism evidence="1 2">
    <name type="scientific">Clytia hemisphaerica</name>
    <dbReference type="NCBI Taxonomy" id="252671"/>
    <lineage>
        <taxon>Eukaryota</taxon>
        <taxon>Metazoa</taxon>
        <taxon>Cnidaria</taxon>
        <taxon>Hydrozoa</taxon>
        <taxon>Hydroidolina</taxon>
        <taxon>Leptothecata</taxon>
        <taxon>Obeliida</taxon>
        <taxon>Clytiidae</taxon>
        <taxon>Clytia</taxon>
    </lineage>
</organism>
<sequence length="489" mass="56595">MAKINICNTKYAILASWIPKDDQCNLEDLTNFIEDSLQIPSQYQVLYNSEGTVLKHTAQIRNIARGDYDTELVLAYKYFPTWVKGTLSSKVIGAIQNCNLEELRSVSVIYKYKGFNKTLIENLLDELKKPECWMEELRQIFFEKYGLSYRWYKLRHTRYKRLDLNEERTSVLLEQLFLSSLYYVQFKEDVILELSLEDKEKMDMYSLFHCRLSGLKKIVLKSLTKVMELDVKVCQSFPRLKKSIEEEWLIPAHLQLYLHHGKEILEEKSFLDVFIEGATEAEQDGGKLELNLISKTPQNLTVILVLPEYMQDVGIPTEISMPETSSIKDVEKTLTEEISLPISLYTSSQPYNELLYKRERTLLYQLKPLNEDAIVMYAYRKIHLAIYSCKKCNSEQVPLVETSFALQGQLTVKDVVHTFIKNQNAEGHLLYCCDNTKESQYKLSDMNSESIKLSTNLIDIPGDSVLSFEPEPVNVEDVQVGSPIKCVLI</sequence>
<accession>A0A7M5UW65</accession>
<reference evidence="1" key="1">
    <citation type="submission" date="2021-01" db="UniProtKB">
        <authorList>
            <consortium name="EnsemblMetazoa"/>
        </authorList>
    </citation>
    <scope>IDENTIFICATION</scope>
</reference>
<dbReference type="EnsemblMetazoa" id="CLYHEMT002292.4">
    <property type="protein sequence ID" value="CLYHEMP002292.4"/>
    <property type="gene ID" value="CLYHEMG002292"/>
</dbReference>
<proteinExistence type="predicted"/>
<dbReference type="AlphaFoldDB" id="A0A7M5UW65"/>
<protein>
    <submittedName>
        <fullName evidence="1">Uncharacterized protein</fullName>
    </submittedName>
</protein>
<evidence type="ECO:0000313" key="2">
    <source>
        <dbReference type="Proteomes" id="UP000594262"/>
    </source>
</evidence>